<dbReference type="InterPro" id="IPR012337">
    <property type="entry name" value="RNaseH-like_sf"/>
</dbReference>
<dbReference type="SUPFAM" id="SSF53098">
    <property type="entry name" value="Ribonuclease H-like"/>
    <property type="match status" value="1"/>
</dbReference>
<protein>
    <recommendedName>
        <fullName evidence="1">Integrase catalytic domain-containing protein</fullName>
    </recommendedName>
</protein>
<accession>A0A4R1QZB3</accession>
<keyword evidence="3" id="KW-1185">Reference proteome</keyword>
<feature type="domain" description="Integrase catalytic" evidence="1">
    <location>
        <begin position="155"/>
        <end position="329"/>
    </location>
</feature>
<gene>
    <name evidence="2" type="ORF">EDC14_104228</name>
</gene>
<dbReference type="PROSITE" id="PS50994">
    <property type="entry name" value="INTEGRASE"/>
    <property type="match status" value="1"/>
</dbReference>
<evidence type="ECO:0000259" key="1">
    <source>
        <dbReference type="PROSITE" id="PS50994"/>
    </source>
</evidence>
<dbReference type="Gene3D" id="3.30.420.10">
    <property type="entry name" value="Ribonuclease H-like superfamily/Ribonuclease H"/>
    <property type="match status" value="1"/>
</dbReference>
<dbReference type="Proteomes" id="UP000295008">
    <property type="component" value="Unassembled WGS sequence"/>
</dbReference>
<evidence type="ECO:0000313" key="3">
    <source>
        <dbReference type="Proteomes" id="UP000295008"/>
    </source>
</evidence>
<dbReference type="RefSeq" id="WP_132016844.1">
    <property type="nucleotide sequence ID" value="NZ_SLUN01000042.1"/>
</dbReference>
<dbReference type="InterPro" id="IPR001584">
    <property type="entry name" value="Integrase_cat-core"/>
</dbReference>
<dbReference type="GO" id="GO:0015074">
    <property type="term" value="P:DNA integration"/>
    <property type="evidence" value="ECO:0007669"/>
    <property type="project" value="InterPro"/>
</dbReference>
<dbReference type="AlphaFoldDB" id="A0A4R1QZB3"/>
<organism evidence="2 3">
    <name type="scientific">Hydrogenispora ethanolica</name>
    <dbReference type="NCBI Taxonomy" id="1082276"/>
    <lineage>
        <taxon>Bacteria</taxon>
        <taxon>Bacillati</taxon>
        <taxon>Bacillota</taxon>
        <taxon>Hydrogenispora</taxon>
    </lineage>
</organism>
<dbReference type="EMBL" id="SLUN01000042">
    <property type="protein sequence ID" value="TCL58335.1"/>
    <property type="molecule type" value="Genomic_DNA"/>
</dbReference>
<sequence>MSQDQFSKSEPLPPNPAAIARLLQRTGRRLPQNAAEPALAIFGQFLGNDAAPARPVFPKFNRKETRHKITAILLQLCLEHPEWSCNRLTQELRDRNVIISANSVYAILVEHQLSTKRERLAKLQEKLAEDSPDLTPLQIALLEKMNIWFKERNFRGVRPGEVLAQDTAYVGNFKNLGEIHLQAVIDTYSSYAFGLLNPDNRAEHSVAILHNQVLPFFRRLHLPVALIDTDKGREYSGKEDHLYGMYLKLCAIEQRRTGSKQFPPHSFIRRFQTIAISEFFEKIDRAGFVSVAQLQSEFNDWLYRYNHIYPFQGYPNMGRSPVALIQKHLEGRAAHAAAPDRP</sequence>
<proteinExistence type="predicted"/>
<evidence type="ECO:0000313" key="2">
    <source>
        <dbReference type="EMBL" id="TCL58335.1"/>
    </source>
</evidence>
<dbReference type="GO" id="GO:0003676">
    <property type="term" value="F:nucleic acid binding"/>
    <property type="evidence" value="ECO:0007669"/>
    <property type="project" value="InterPro"/>
</dbReference>
<comment type="caution">
    <text evidence="2">The sequence shown here is derived from an EMBL/GenBank/DDBJ whole genome shotgun (WGS) entry which is preliminary data.</text>
</comment>
<name>A0A4R1QZB3_HYDET</name>
<reference evidence="2 3" key="1">
    <citation type="submission" date="2019-03" db="EMBL/GenBank/DDBJ databases">
        <title>Genomic Encyclopedia of Type Strains, Phase IV (KMG-IV): sequencing the most valuable type-strain genomes for metagenomic binning, comparative biology and taxonomic classification.</title>
        <authorList>
            <person name="Goeker M."/>
        </authorList>
    </citation>
    <scope>NUCLEOTIDE SEQUENCE [LARGE SCALE GENOMIC DNA]</scope>
    <source>
        <strain evidence="2 3">LX-B</strain>
    </source>
</reference>
<dbReference type="OrthoDB" id="1705009at2"/>
<dbReference type="InterPro" id="IPR036397">
    <property type="entry name" value="RNaseH_sf"/>
</dbReference>